<feature type="region of interest" description="Disordered" evidence="1">
    <location>
        <begin position="262"/>
        <end position="290"/>
    </location>
</feature>
<feature type="compositionally biased region" description="Low complexity" evidence="1">
    <location>
        <begin position="278"/>
        <end position="290"/>
    </location>
</feature>
<reference evidence="3 4" key="1">
    <citation type="submission" date="2018-01" db="EMBL/GenBank/DDBJ databases">
        <title>Draft genome sequence of Salinispora sp. 13K206.</title>
        <authorList>
            <person name="Sahin N."/>
            <person name="Saygin H."/>
            <person name="Ay H."/>
        </authorList>
    </citation>
    <scope>NUCLEOTIDE SEQUENCE [LARGE SCALE GENOMIC DNA]</scope>
    <source>
        <strain evidence="3 4">13K206</strain>
    </source>
</reference>
<dbReference type="Proteomes" id="UP000248749">
    <property type="component" value="Unassembled WGS sequence"/>
</dbReference>
<protein>
    <submittedName>
        <fullName evidence="3">Uncharacterized protein</fullName>
    </submittedName>
</protein>
<dbReference type="EMBL" id="POUB01000130">
    <property type="protein sequence ID" value="PZF95236.1"/>
    <property type="molecule type" value="Genomic_DNA"/>
</dbReference>
<feature type="compositionally biased region" description="Basic and acidic residues" evidence="1">
    <location>
        <begin position="11"/>
        <end position="33"/>
    </location>
</feature>
<feature type="compositionally biased region" description="Polar residues" evidence="1">
    <location>
        <begin position="121"/>
        <end position="133"/>
    </location>
</feature>
<proteinExistence type="predicted"/>
<comment type="caution">
    <text evidence="3">The sequence shown here is derived from an EMBL/GenBank/DDBJ whole genome shotgun (WGS) entry which is preliminary data.</text>
</comment>
<keyword evidence="4" id="KW-1185">Reference proteome</keyword>
<dbReference type="AlphaFoldDB" id="A0A2W2DDP5"/>
<sequence>MYGWTDPNDPDGAHRRAEPPHDEPAWLTDRPEPRSSYLFGDEPEQPGDEWHRQQPAAWRHDRPAGDGHRDQPTAGWGAEPADPYRDQPTEHWPAPGEPYRDQPTAGWDAEPADPYRDQPTEAWQPTGSWQPAASWQPAEPWQAAESRQPAGPAPSTGSWRAGDDRPEQPDDGWHGEQPTEQWSGALGDHPAGPAAGTQPAPTGPAARPAEQEPDGGDGRHRTNRRFSRPVLIGGAAAAATLVVSLSVAALALPDDRQVDPTAVDDTIAAAPAVPGTESAPADALASPSPS</sequence>
<gene>
    <name evidence="3" type="ORF">C1I99_18420</name>
</gene>
<evidence type="ECO:0000256" key="1">
    <source>
        <dbReference type="SAM" id="MobiDB-lite"/>
    </source>
</evidence>
<name>A0A2W2DDP5_9ACTN</name>
<feature type="compositionally biased region" description="Low complexity" evidence="1">
    <location>
        <begin position="190"/>
        <end position="208"/>
    </location>
</feature>
<accession>A0A2W2DDP5</accession>
<evidence type="ECO:0000256" key="2">
    <source>
        <dbReference type="SAM" id="Phobius"/>
    </source>
</evidence>
<evidence type="ECO:0000313" key="4">
    <source>
        <dbReference type="Proteomes" id="UP000248749"/>
    </source>
</evidence>
<feature type="compositionally biased region" description="Basic and acidic residues" evidence="1">
    <location>
        <begin position="161"/>
        <end position="174"/>
    </location>
</feature>
<keyword evidence="2" id="KW-0472">Membrane</keyword>
<keyword evidence="2" id="KW-0812">Transmembrane</keyword>
<feature type="compositionally biased region" description="Basic and acidic residues" evidence="1">
    <location>
        <begin position="48"/>
        <end position="71"/>
    </location>
</feature>
<keyword evidence="2" id="KW-1133">Transmembrane helix</keyword>
<feature type="transmembrane region" description="Helical" evidence="2">
    <location>
        <begin position="230"/>
        <end position="252"/>
    </location>
</feature>
<organism evidence="3 4">
    <name type="scientific">Micromonospora deserti</name>
    <dbReference type="NCBI Taxonomy" id="2070366"/>
    <lineage>
        <taxon>Bacteria</taxon>
        <taxon>Bacillati</taxon>
        <taxon>Actinomycetota</taxon>
        <taxon>Actinomycetes</taxon>
        <taxon>Micromonosporales</taxon>
        <taxon>Micromonosporaceae</taxon>
        <taxon>Micromonospora</taxon>
    </lineage>
</organism>
<evidence type="ECO:0000313" key="3">
    <source>
        <dbReference type="EMBL" id="PZF95236.1"/>
    </source>
</evidence>
<feature type="region of interest" description="Disordered" evidence="1">
    <location>
        <begin position="1"/>
        <end position="227"/>
    </location>
</feature>
<feature type="non-terminal residue" evidence="3">
    <location>
        <position position="290"/>
    </location>
</feature>